<proteinExistence type="predicted"/>
<comment type="caution">
    <text evidence="2">The sequence shown here is derived from an EMBL/GenBank/DDBJ whole genome shotgun (WGS) entry which is preliminary data.</text>
</comment>
<keyword evidence="3" id="KW-1185">Reference proteome</keyword>
<organism evidence="2 3">
    <name type="scientific">Mucilaginibacter hurinus</name>
    <dbReference type="NCBI Taxonomy" id="2201324"/>
    <lineage>
        <taxon>Bacteria</taxon>
        <taxon>Pseudomonadati</taxon>
        <taxon>Bacteroidota</taxon>
        <taxon>Sphingobacteriia</taxon>
        <taxon>Sphingobacteriales</taxon>
        <taxon>Sphingobacteriaceae</taxon>
        <taxon>Mucilaginibacter</taxon>
    </lineage>
</organism>
<dbReference type="EMBL" id="QGDC01000003">
    <property type="protein sequence ID" value="RCH55726.1"/>
    <property type="molecule type" value="Genomic_DNA"/>
</dbReference>
<dbReference type="InterPro" id="IPR016181">
    <property type="entry name" value="Acyl_CoA_acyltransferase"/>
</dbReference>
<dbReference type="RefSeq" id="WP_114004641.1">
    <property type="nucleotide sequence ID" value="NZ_QGDC01000003.1"/>
</dbReference>
<evidence type="ECO:0000313" key="2">
    <source>
        <dbReference type="EMBL" id="RCH55726.1"/>
    </source>
</evidence>
<dbReference type="Gene3D" id="3.40.630.30">
    <property type="match status" value="1"/>
</dbReference>
<dbReference type="SUPFAM" id="SSF55729">
    <property type="entry name" value="Acyl-CoA N-acyltransferases (Nat)"/>
    <property type="match status" value="1"/>
</dbReference>
<dbReference type="Gene3D" id="3.40.630.90">
    <property type="match status" value="1"/>
</dbReference>
<gene>
    <name evidence="2" type="ORF">DJ568_07525</name>
</gene>
<dbReference type="PROSITE" id="PS51186">
    <property type="entry name" value="GNAT"/>
    <property type="match status" value="1"/>
</dbReference>
<protein>
    <recommendedName>
        <fullName evidence="1">N-acetyltransferase domain-containing protein</fullName>
    </recommendedName>
</protein>
<dbReference type="OrthoDB" id="1096234at2"/>
<evidence type="ECO:0000313" key="3">
    <source>
        <dbReference type="Proteomes" id="UP000253209"/>
    </source>
</evidence>
<dbReference type="Proteomes" id="UP000253209">
    <property type="component" value="Unassembled WGS sequence"/>
</dbReference>
<dbReference type="AlphaFoldDB" id="A0A367GSC1"/>
<sequence length="267" mass="29659">MIYINALQQTDLDVVSTFQPSGWPDIMPSIRFYLETPFCFPLKVTYNNLIAGIGTGIEHNGSGWLAHIIVHPDYRNKGIGTIITKTLMDNFKAKGISSLYLLASDLGERVYEKLGFVTQSQYLLFKDITPFSNASPPPNIIPASANHIAQIAELDKQASGEDRMLHLQLFLKGGYVYLSDNIVNGFYLPGWGEGLIIANNSSAGIALMQLRLATKNYAAFPSENKDAIAFMHQIGSSPFQSVKRMCFGPSMPWQPQYLYNRIRGNLG</sequence>
<reference evidence="2 3" key="1">
    <citation type="submission" date="2018-05" db="EMBL/GenBank/DDBJ databases">
        <title>Mucilaginibacter hurinus sp. nov., isolated from briquette warehouse soil.</title>
        <authorList>
            <person name="Choi L."/>
        </authorList>
    </citation>
    <scope>NUCLEOTIDE SEQUENCE [LARGE SCALE GENOMIC DNA]</scope>
    <source>
        <strain evidence="2 3">ZR32</strain>
    </source>
</reference>
<dbReference type="CDD" id="cd04301">
    <property type="entry name" value="NAT_SF"/>
    <property type="match status" value="1"/>
</dbReference>
<accession>A0A367GSC1</accession>
<dbReference type="Pfam" id="PF00583">
    <property type="entry name" value="Acetyltransf_1"/>
    <property type="match status" value="1"/>
</dbReference>
<name>A0A367GSC1_9SPHI</name>
<evidence type="ECO:0000259" key="1">
    <source>
        <dbReference type="PROSITE" id="PS51186"/>
    </source>
</evidence>
<feature type="domain" description="N-acetyltransferase" evidence="1">
    <location>
        <begin position="2"/>
        <end position="138"/>
    </location>
</feature>
<dbReference type="GO" id="GO:0016747">
    <property type="term" value="F:acyltransferase activity, transferring groups other than amino-acyl groups"/>
    <property type="evidence" value="ECO:0007669"/>
    <property type="project" value="InterPro"/>
</dbReference>
<dbReference type="InterPro" id="IPR000182">
    <property type="entry name" value="GNAT_dom"/>
</dbReference>